<protein>
    <submittedName>
        <fullName evidence="3">YxbC protein</fullName>
    </submittedName>
</protein>
<sequence>MAKRPAAATCGSKRQRTRLDDKPAASSISSDKLLLSFECRRGAAVDPSLEPEELVARLLAPLSREEFLKHCWAEKAVAVHGHPRRLAPIAARLSDLDLEAMLQESPSDVVHAWLRDGQTASSSSSSARGVRSVGVDAAAALGLRAARAALYFRANEDLENLLVSRICSGLGAGAAGMYPGDGRPRGEIETFVASEGHVTGWHTDFQHNFTFQLRGAKRWRFKAGPVKNNVRALTPHFQTRSNFEQQMKLHLLSDPTQADYRPPDEFFADAEEVELHEGAVLYHPAGIWHHVECLGEESISINVSLSFATWADLVGDAMHQLFWASATLRQPLVGLDRMDPARRRQEVNQRLKEAKRYLSALTAEDLLPPAMVELPRLPSRIHLGKSELGADLHVAQTNSFRFGALSSLVELVEPDSDSEEAPSKTAKRYALHVNFGNEDIGSWLRVVLVAPKALHQAMAWLGRRQLAARPGAQKIGESEVKRV</sequence>
<dbReference type="PROSITE" id="PS51184">
    <property type="entry name" value="JMJC"/>
    <property type="match status" value="1"/>
</dbReference>
<feature type="domain" description="JmjC" evidence="2">
    <location>
        <begin position="147"/>
        <end position="322"/>
    </location>
</feature>
<reference evidence="3" key="1">
    <citation type="submission" date="2021-02" db="EMBL/GenBank/DDBJ databases">
        <authorList>
            <person name="Dougan E. K."/>
            <person name="Rhodes N."/>
            <person name="Thang M."/>
            <person name="Chan C."/>
        </authorList>
    </citation>
    <scope>NUCLEOTIDE SEQUENCE</scope>
</reference>
<evidence type="ECO:0000313" key="3">
    <source>
        <dbReference type="EMBL" id="CAE7032958.1"/>
    </source>
</evidence>
<keyword evidence="4" id="KW-1185">Reference proteome</keyword>
<evidence type="ECO:0000259" key="2">
    <source>
        <dbReference type="PROSITE" id="PS51184"/>
    </source>
</evidence>
<dbReference type="PANTHER" id="PTHR12461:SF105">
    <property type="entry name" value="HYPOXIA-INDUCIBLE FACTOR 1-ALPHA INHIBITOR"/>
    <property type="match status" value="1"/>
</dbReference>
<feature type="region of interest" description="Disordered" evidence="1">
    <location>
        <begin position="1"/>
        <end position="24"/>
    </location>
</feature>
<organism evidence="3 4">
    <name type="scientific">Symbiodinium natans</name>
    <dbReference type="NCBI Taxonomy" id="878477"/>
    <lineage>
        <taxon>Eukaryota</taxon>
        <taxon>Sar</taxon>
        <taxon>Alveolata</taxon>
        <taxon>Dinophyceae</taxon>
        <taxon>Suessiales</taxon>
        <taxon>Symbiodiniaceae</taxon>
        <taxon>Symbiodinium</taxon>
    </lineage>
</organism>
<dbReference type="Pfam" id="PF13621">
    <property type="entry name" value="Cupin_8"/>
    <property type="match status" value="1"/>
</dbReference>
<dbReference type="SUPFAM" id="SSF51197">
    <property type="entry name" value="Clavaminate synthase-like"/>
    <property type="match status" value="1"/>
</dbReference>
<dbReference type="Proteomes" id="UP000604046">
    <property type="component" value="Unassembled WGS sequence"/>
</dbReference>
<dbReference type="EMBL" id="CAJNDS010000242">
    <property type="protein sequence ID" value="CAE7032958.1"/>
    <property type="molecule type" value="Genomic_DNA"/>
</dbReference>
<name>A0A812IEU8_9DINO</name>
<evidence type="ECO:0000313" key="4">
    <source>
        <dbReference type="Proteomes" id="UP000604046"/>
    </source>
</evidence>
<proteinExistence type="predicted"/>
<gene>
    <name evidence="3" type="primary">yxbC</name>
    <name evidence="3" type="ORF">SNAT2548_LOCUS3957</name>
</gene>
<dbReference type="InterPro" id="IPR003347">
    <property type="entry name" value="JmjC_dom"/>
</dbReference>
<comment type="caution">
    <text evidence="3">The sequence shown here is derived from an EMBL/GenBank/DDBJ whole genome shotgun (WGS) entry which is preliminary data.</text>
</comment>
<dbReference type="OrthoDB" id="442535at2759"/>
<accession>A0A812IEU8</accession>
<dbReference type="AlphaFoldDB" id="A0A812IEU8"/>
<evidence type="ECO:0000256" key="1">
    <source>
        <dbReference type="SAM" id="MobiDB-lite"/>
    </source>
</evidence>
<dbReference type="InterPro" id="IPR041667">
    <property type="entry name" value="Cupin_8"/>
</dbReference>
<dbReference type="Gene3D" id="2.60.120.650">
    <property type="entry name" value="Cupin"/>
    <property type="match status" value="1"/>
</dbReference>
<dbReference type="PANTHER" id="PTHR12461">
    <property type="entry name" value="HYPOXIA-INDUCIBLE FACTOR 1 ALPHA INHIBITOR-RELATED"/>
    <property type="match status" value="1"/>
</dbReference>